<name>A0A0W0VB59_9GAMM</name>
<evidence type="ECO:0000256" key="1">
    <source>
        <dbReference type="ARBA" id="ARBA00001595"/>
    </source>
</evidence>
<evidence type="ECO:0000256" key="4">
    <source>
        <dbReference type="ARBA" id="ARBA00022723"/>
    </source>
</evidence>
<dbReference type="InterPro" id="IPR045857">
    <property type="entry name" value="O16G_dom_2"/>
</dbReference>
<organism evidence="9 10">
    <name type="scientific">Legionella jordanis</name>
    <dbReference type="NCBI Taxonomy" id="456"/>
    <lineage>
        <taxon>Bacteria</taxon>
        <taxon>Pseudomonadati</taxon>
        <taxon>Pseudomonadota</taxon>
        <taxon>Gammaproteobacteria</taxon>
        <taxon>Legionellales</taxon>
        <taxon>Legionellaceae</taxon>
        <taxon>Legionella</taxon>
    </lineage>
</organism>
<dbReference type="Gene3D" id="3.20.20.80">
    <property type="entry name" value="Glycosidases"/>
    <property type="match status" value="1"/>
</dbReference>
<dbReference type="Pfam" id="PF00128">
    <property type="entry name" value="Alpha-amylase"/>
    <property type="match status" value="1"/>
</dbReference>
<evidence type="ECO:0000313" key="9">
    <source>
        <dbReference type="EMBL" id="KTD17126.1"/>
    </source>
</evidence>
<dbReference type="SMART" id="SM00642">
    <property type="entry name" value="Aamy"/>
    <property type="match status" value="1"/>
</dbReference>
<comment type="similarity">
    <text evidence="2">Belongs to the glycosyl hydrolase 13 family. TreS subfamily.</text>
</comment>
<reference evidence="9 10" key="1">
    <citation type="submission" date="2015-11" db="EMBL/GenBank/DDBJ databases">
        <title>Genomic analysis of 38 Legionella species identifies large and diverse effector repertoires.</title>
        <authorList>
            <person name="Burstein D."/>
            <person name="Amaro F."/>
            <person name="Zusman T."/>
            <person name="Lifshitz Z."/>
            <person name="Cohen O."/>
            <person name="Gilbert J.A."/>
            <person name="Pupko T."/>
            <person name="Shuman H.A."/>
            <person name="Segal G."/>
        </authorList>
    </citation>
    <scope>NUCLEOTIDE SEQUENCE [LARGE SCALE GENOMIC DNA]</scope>
    <source>
        <strain evidence="9 10">BL-540</strain>
    </source>
</reference>
<dbReference type="FunFam" id="3.20.20.80:FF:000055">
    <property type="entry name" value="Trehalose synthase"/>
    <property type="match status" value="1"/>
</dbReference>
<dbReference type="Proteomes" id="UP000055035">
    <property type="component" value="Unassembled WGS sequence"/>
</dbReference>
<dbReference type="AlphaFoldDB" id="A0A0W0VB59"/>
<comment type="caution">
    <text evidence="9">The sequence shown here is derived from an EMBL/GenBank/DDBJ whole genome shotgun (WGS) entry which is preliminary data.</text>
</comment>
<dbReference type="NCBIfam" id="TIGR02456">
    <property type="entry name" value="treS_nterm"/>
    <property type="match status" value="1"/>
</dbReference>
<dbReference type="PANTHER" id="PTHR10357:SF219">
    <property type="entry name" value="MALTOSE ALPHA-D-GLUCOSYLTRANSFERASE"/>
    <property type="match status" value="1"/>
</dbReference>
<sequence>MNEAMTLDRSQSDWYKDAVIYQVHIRSFFDSNADGIGDLRGLIEKLDYLKFLGITAIWLLPFYPSPLKDEGYDIADYLSINPIYGNIRDFKTLLKEAHKRGIKIITELVINHTSNEHPWFQKSRTSKPGSYWRNFYTWSDSAKEYSDARIIFRDFETSNWAWDPVAKAYYWHRFYSHQPDLNYDNPNVQKEIFKIVDFWLSMGVDGLRLDAIPYLFQREGTSCENLPETHEFLKRLSAHVQQHFNDRFLLAEANQWPDEAVKYFGNGDECQMAFHFPLMPRLYMAIQMENSFPIIDIIEQTPSIPDNCQWATFLRNHDELTLEMVTDEERDYMYRMYAQDEQMRINLGIRRRLAPLMGGDRQKIELMNVLLFSMPGTPIIYYGDEIGMGDNIYLGDRNSVRTPMQWSADSNAGFSKSTPQKLYSPVIIDPEYNYQAINVQLQQQNFNSLLWWMKHIIEIRQTYKAFSRGSIQFLDSNNNKILAFLRTYQEQSILVLINLSRNIQPAWVQLPQYQGYMPQEILGKAKFPAIDEKPYFLVLASYGFLWLELHKNLTKMQKGAQNEYWLEKRISELYQKPTRKEFETNLLTYLIESRWFRSKTYPVRDLVIEEIIPVLNKPVPIHFLMLLLSFEDKEPERYFIFVTFDTIPPANSKYLCAIHLQEAIYYVADLAYTPALWKTVFELLASKHRFKGSAGTLEILPGSQAKKVLLNESNEILQEPVNAEQSNTTIRFSNCAQFKLYRRVEFGSNPEAEITEVLTKSSEFRIPAMLSKLEYHYREKLITVGLVQEFIANKGDAWTYSVNTLNNLIDQNPEFLTMPAPPNEFLSESNKPIPEDIYHTLGVYAPTVELLAKRTAEMHEALANASTSPSFKKENFSLFDQRSLYQTMRSVILRAKKQFKLNVEEDLKEQLKEILQDDRNLLEEFKPLLTKKIGGKKIRCHGDYHLGQILYTGNDFVIIDYEGEPARPISERKIKRSPLRDVAGMLRSFHYAIYNVLELRKQDLAFQKNSPEHWYQWTCQLFLQNYLSYSKIKELLPLENSDIYFLLKIFMLEKVFYEIEYEMNNRPDWLRVPCIGLINLME</sequence>
<dbReference type="GO" id="GO:0046872">
    <property type="term" value="F:metal ion binding"/>
    <property type="evidence" value="ECO:0007669"/>
    <property type="project" value="UniProtKB-KW"/>
</dbReference>
<comment type="catalytic activity">
    <reaction evidence="1">
        <text>D-maltose = alpha,alpha-trehalose</text>
        <dbReference type="Rhea" id="RHEA:15145"/>
        <dbReference type="ChEBI" id="CHEBI:16551"/>
        <dbReference type="ChEBI" id="CHEBI:17306"/>
        <dbReference type="EC" id="5.4.99.16"/>
    </reaction>
</comment>
<dbReference type="RefSeq" id="WP_058470920.1">
    <property type="nucleotide sequence ID" value="NZ_CAAAIC010000003.1"/>
</dbReference>
<dbReference type="GO" id="GO:0047471">
    <property type="term" value="F:maltose alpha-D-glucosyltransferase activity"/>
    <property type="evidence" value="ECO:0007669"/>
    <property type="project" value="UniProtKB-EC"/>
</dbReference>
<dbReference type="SUPFAM" id="SSF51445">
    <property type="entry name" value="(Trans)glycosidases"/>
    <property type="match status" value="1"/>
</dbReference>
<dbReference type="InterPro" id="IPR013780">
    <property type="entry name" value="Glyco_hydro_b"/>
</dbReference>
<keyword evidence="6" id="KW-0413">Isomerase</keyword>
<dbReference type="PATRIC" id="fig|456.5.peg.1533"/>
<accession>A0A0W0VB59</accession>
<protein>
    <recommendedName>
        <fullName evidence="3">maltose alpha-D-glucosyltransferase</fullName>
        <ecNumber evidence="3">5.4.99.16</ecNumber>
    </recommendedName>
    <alternativeName>
        <fullName evidence="7">Maltose alpha-D-glucosyltransferase</fullName>
    </alternativeName>
</protein>
<evidence type="ECO:0000256" key="5">
    <source>
        <dbReference type="ARBA" id="ARBA00022837"/>
    </source>
</evidence>
<dbReference type="STRING" id="456.Ljor_1432"/>
<dbReference type="Gene3D" id="3.90.400.10">
    <property type="entry name" value="Oligo-1,6-glucosidase, Domain 2"/>
    <property type="match status" value="1"/>
</dbReference>
<dbReference type="SUPFAM" id="SSF51011">
    <property type="entry name" value="Glycosyl hydrolase domain"/>
    <property type="match status" value="1"/>
</dbReference>
<dbReference type="Gene3D" id="3.90.1200.10">
    <property type="match status" value="1"/>
</dbReference>
<dbReference type="EC" id="5.4.99.16" evidence="3"/>
<keyword evidence="10" id="KW-1185">Reference proteome</keyword>
<feature type="domain" description="Glycosyl hydrolase family 13 catalytic" evidence="8">
    <location>
        <begin position="22"/>
        <end position="421"/>
    </location>
</feature>
<dbReference type="GO" id="GO:0016798">
    <property type="term" value="F:hydrolase activity, acting on glycosyl bonds"/>
    <property type="evidence" value="ECO:0007669"/>
    <property type="project" value="UniProtKB-KW"/>
</dbReference>
<dbReference type="CDD" id="cd11334">
    <property type="entry name" value="AmyAc_TreS"/>
    <property type="match status" value="1"/>
</dbReference>
<evidence type="ECO:0000256" key="7">
    <source>
        <dbReference type="ARBA" id="ARBA00031378"/>
    </source>
</evidence>
<keyword evidence="5" id="KW-0106">Calcium</keyword>
<dbReference type="PANTHER" id="PTHR10357">
    <property type="entry name" value="ALPHA-AMYLASE FAMILY MEMBER"/>
    <property type="match status" value="1"/>
</dbReference>
<keyword evidence="4" id="KW-0479">Metal-binding</keyword>
<dbReference type="InterPro" id="IPR017853">
    <property type="entry name" value="GH"/>
</dbReference>
<dbReference type="Pfam" id="PF16657">
    <property type="entry name" value="Malt_amylase_C"/>
    <property type="match status" value="1"/>
</dbReference>
<keyword evidence="9" id="KW-0326">Glycosidase</keyword>
<evidence type="ECO:0000313" key="10">
    <source>
        <dbReference type="Proteomes" id="UP000055035"/>
    </source>
</evidence>
<dbReference type="Gene3D" id="2.60.40.1180">
    <property type="entry name" value="Golgi alpha-mannosidase II"/>
    <property type="match status" value="1"/>
</dbReference>
<dbReference type="SUPFAM" id="SSF56112">
    <property type="entry name" value="Protein kinase-like (PK-like)"/>
    <property type="match status" value="1"/>
</dbReference>
<proteinExistence type="inferred from homology"/>
<dbReference type="InterPro" id="IPR006047">
    <property type="entry name" value="GH13_cat_dom"/>
</dbReference>
<dbReference type="InterPro" id="IPR032091">
    <property type="entry name" value="Malt_amylase-like_C"/>
</dbReference>
<evidence type="ECO:0000256" key="6">
    <source>
        <dbReference type="ARBA" id="ARBA00023235"/>
    </source>
</evidence>
<gene>
    <name evidence="9" type="primary">treS</name>
    <name evidence="9" type="ORF">Ljor_1432</name>
</gene>
<dbReference type="EMBL" id="LNYJ01000011">
    <property type="protein sequence ID" value="KTD17126.1"/>
    <property type="molecule type" value="Genomic_DNA"/>
</dbReference>
<evidence type="ECO:0000259" key="8">
    <source>
        <dbReference type="SMART" id="SM00642"/>
    </source>
</evidence>
<dbReference type="GO" id="GO:0005975">
    <property type="term" value="P:carbohydrate metabolic process"/>
    <property type="evidence" value="ECO:0007669"/>
    <property type="project" value="InterPro"/>
</dbReference>
<evidence type="ECO:0000256" key="2">
    <source>
        <dbReference type="ARBA" id="ARBA00005496"/>
    </source>
</evidence>
<dbReference type="InterPro" id="IPR012810">
    <property type="entry name" value="TreS/a-amylase_N"/>
</dbReference>
<keyword evidence="9" id="KW-0378">Hydrolase</keyword>
<evidence type="ECO:0000256" key="3">
    <source>
        <dbReference type="ARBA" id="ARBA00012619"/>
    </source>
</evidence>
<dbReference type="InterPro" id="IPR011009">
    <property type="entry name" value="Kinase-like_dom_sf"/>
</dbReference>